<reference evidence="2 3" key="1">
    <citation type="journal article" date="2012" name="J. Bacteriol.">
        <title>Genome Sequence of the Halotolerant Bacterium Imtechella halotolerans K1T.</title>
        <authorList>
            <person name="Kumar S."/>
            <person name="Vikram S."/>
            <person name="Subramanian S."/>
            <person name="Raghava G.P."/>
            <person name="Pinnaka A.K."/>
        </authorList>
    </citation>
    <scope>NUCLEOTIDE SEQUENCE [LARGE SCALE GENOMIC DNA]</scope>
    <source>
        <strain evidence="2 3">K1</strain>
    </source>
</reference>
<evidence type="ECO:0000259" key="1">
    <source>
        <dbReference type="Pfam" id="PF00561"/>
    </source>
</evidence>
<dbReference type="EMBL" id="AJJU01000038">
    <property type="protein sequence ID" value="EID72028.1"/>
    <property type="molecule type" value="Genomic_DNA"/>
</dbReference>
<proteinExistence type="predicted"/>
<dbReference type="Proteomes" id="UP000005938">
    <property type="component" value="Unassembled WGS sequence"/>
</dbReference>
<dbReference type="AlphaFoldDB" id="I0W6L2"/>
<protein>
    <submittedName>
        <fullName evidence="2">Oxidoreductase</fullName>
    </submittedName>
</protein>
<dbReference type="InterPro" id="IPR000073">
    <property type="entry name" value="AB_hydrolase_1"/>
</dbReference>
<dbReference type="Gene3D" id="3.40.50.1820">
    <property type="entry name" value="alpha/beta hydrolase"/>
    <property type="match status" value="1"/>
</dbReference>
<dbReference type="InterPro" id="IPR029058">
    <property type="entry name" value="AB_hydrolase_fold"/>
</dbReference>
<evidence type="ECO:0000313" key="2">
    <source>
        <dbReference type="EMBL" id="EID72028.1"/>
    </source>
</evidence>
<feature type="domain" description="AB hydrolase-1" evidence="1">
    <location>
        <begin position="331"/>
        <end position="435"/>
    </location>
</feature>
<dbReference type="SUPFAM" id="SSF49464">
    <property type="entry name" value="Carboxypeptidase regulatory domain-like"/>
    <property type="match status" value="1"/>
</dbReference>
<dbReference type="Pfam" id="PF13715">
    <property type="entry name" value="CarbopepD_reg_2"/>
    <property type="match status" value="1"/>
</dbReference>
<dbReference type="SUPFAM" id="SSF53474">
    <property type="entry name" value="alpha/beta-Hydrolases"/>
    <property type="match status" value="1"/>
</dbReference>
<dbReference type="PATRIC" id="fig|946077.3.peg.2669"/>
<keyword evidence="3" id="KW-1185">Reference proteome</keyword>
<name>I0W6L2_9FLAO</name>
<dbReference type="GO" id="GO:0017171">
    <property type="term" value="F:serine hydrolase activity"/>
    <property type="evidence" value="ECO:0007669"/>
    <property type="project" value="TreeGrafter"/>
</dbReference>
<sequence>MALFITCNSIAQNSIYGKVVNEDNEPVAYCSIGIKNSTIGTISDENGNYTLRIPFKTKDDIVFSSIGYKDLIKSSDQLIENSTVILEYNAISLDPVVINAKKMKEKVIGQKSKPMLTFSKMFDQNIPTIEQGTIFNVYQKTKLKSYNFHIIPSSKFKEITLKLNIYNINDHIPDKVLLSENIIYKTNNTGWQLVDLTAYHLIFNNLKQIAVTLQLVDYKPLEGVDFVFGISAKKSISDDLLFRYQNQGKWEKSKGVFIANLDISYDKNTEEEEILDNQMQPSNDPQMQSLINYYTHKEKSLKTNYGKNKNGKYIDIGDAKIYYETYGKGEPLLLLHGNNGSISDFYQQIPALAKHFKVIAIDTRGQGRSTDFTTSDYSYELFANDLHKVIQQLDLKNVNILGWSDGGNTGLMFSLKHPELVNKLITIGANIHPEGVKDDLIKIFQDQLSEQKGNQRLLRLMLNHPNLTTSELEKIKNPVLILAGSEDVIKEEHTKLIHESINHSELEIILNASHYIPFEQPKTLNKLVTKFLVKQ</sequence>
<dbReference type="eggNOG" id="COG0596">
    <property type="taxonomic scope" value="Bacteria"/>
</dbReference>
<dbReference type="PANTHER" id="PTHR46331:SF2">
    <property type="entry name" value="VALACYCLOVIR HYDROLASE"/>
    <property type="match status" value="1"/>
</dbReference>
<accession>I0W6L2</accession>
<gene>
    <name evidence="2" type="ORF">W5A_13205</name>
</gene>
<comment type="caution">
    <text evidence="2">The sequence shown here is derived from an EMBL/GenBank/DDBJ whole genome shotgun (WGS) entry which is preliminary data.</text>
</comment>
<organism evidence="2 3">
    <name type="scientific">Imtechella halotolerans K1</name>
    <dbReference type="NCBI Taxonomy" id="946077"/>
    <lineage>
        <taxon>Bacteria</taxon>
        <taxon>Pseudomonadati</taxon>
        <taxon>Bacteroidota</taxon>
        <taxon>Flavobacteriia</taxon>
        <taxon>Flavobacteriales</taxon>
        <taxon>Flavobacteriaceae</taxon>
        <taxon>Imtechella</taxon>
    </lineage>
</organism>
<dbReference type="STRING" id="946077.W5A_13205"/>
<evidence type="ECO:0000313" key="3">
    <source>
        <dbReference type="Proteomes" id="UP000005938"/>
    </source>
</evidence>
<dbReference type="Pfam" id="PF00561">
    <property type="entry name" value="Abhydrolase_1"/>
    <property type="match status" value="1"/>
</dbReference>
<dbReference type="PRINTS" id="PR00111">
    <property type="entry name" value="ABHYDROLASE"/>
</dbReference>
<dbReference type="PANTHER" id="PTHR46331">
    <property type="entry name" value="VALACYCLOVIR HYDROLASE"/>
    <property type="match status" value="1"/>
</dbReference>
<dbReference type="InterPro" id="IPR008969">
    <property type="entry name" value="CarboxyPept-like_regulatory"/>
</dbReference>